<dbReference type="Pfam" id="PF01459">
    <property type="entry name" value="Porin_3"/>
    <property type="match status" value="1"/>
</dbReference>
<dbReference type="EMBL" id="QGNW01001602">
    <property type="protein sequence ID" value="RVW35529.1"/>
    <property type="molecule type" value="Genomic_DNA"/>
</dbReference>
<dbReference type="InterPro" id="IPR001925">
    <property type="entry name" value="Porin_Euk"/>
</dbReference>
<sequence>MAYRPSFYLEIGRKARDLLYRDYTEQPPMHYHYGCCDWSYDLALRSQICRSTSHEINDNNQELGWLVEESKKLRLMGEHVPGISAVLRFIVPDPLSSKVELRYLRDFLGITAGIEGMTTNPVMSFSGVIGSSVVSLGTDLAFDTILKNFTKCNAGLSFSSPIVSASLTLEDKGDTAKASCFGLINPLTSTAIAAELKHTFSQNETSLTLGAQHEVAPLTVIKARADTTGKVGALFQHQLVSKIFLTLAGDVDIQELKTSPTIGLSLALRP</sequence>
<name>A0A438I354_VITVI</name>
<organism evidence="3 4">
    <name type="scientific">Vitis vinifera</name>
    <name type="common">Grape</name>
    <dbReference type="NCBI Taxonomy" id="29760"/>
    <lineage>
        <taxon>Eukaryota</taxon>
        <taxon>Viridiplantae</taxon>
        <taxon>Streptophyta</taxon>
        <taxon>Embryophyta</taxon>
        <taxon>Tracheophyta</taxon>
        <taxon>Spermatophyta</taxon>
        <taxon>Magnoliopsida</taxon>
        <taxon>eudicotyledons</taxon>
        <taxon>Gunneridae</taxon>
        <taxon>Pentapetalae</taxon>
        <taxon>rosids</taxon>
        <taxon>Vitales</taxon>
        <taxon>Vitaceae</taxon>
        <taxon>Viteae</taxon>
        <taxon>Vitis</taxon>
    </lineage>
</organism>
<comment type="similarity">
    <text evidence="1">Belongs to the eukaryotic mitochondrial porin (TC 1.B.8.1) family.</text>
</comment>
<dbReference type="CDD" id="cd07306">
    <property type="entry name" value="Porin3_VDAC"/>
    <property type="match status" value="1"/>
</dbReference>
<evidence type="ECO:0000313" key="3">
    <source>
        <dbReference type="EMBL" id="RVW91148.1"/>
    </source>
</evidence>
<evidence type="ECO:0000256" key="1">
    <source>
        <dbReference type="ARBA" id="ARBA00009624"/>
    </source>
</evidence>
<comment type="caution">
    <text evidence="3">The sequence shown here is derived from an EMBL/GenBank/DDBJ whole genome shotgun (WGS) entry which is preliminary data.</text>
</comment>
<gene>
    <name evidence="3" type="primary">VDAC2_0</name>
    <name evidence="2" type="synonym">VDAC2_7</name>
    <name evidence="3" type="ORF">CK203_031786</name>
    <name evidence="2" type="ORF">CK203_073880</name>
</gene>
<accession>A0A438I354</accession>
<dbReference type="InterPro" id="IPR023614">
    <property type="entry name" value="Porin_dom_sf"/>
</dbReference>
<protein>
    <submittedName>
        <fullName evidence="3">Mitochondrial outer membrane protein porin of 36 kDa</fullName>
    </submittedName>
</protein>
<evidence type="ECO:0000313" key="4">
    <source>
        <dbReference type="Proteomes" id="UP000288805"/>
    </source>
</evidence>
<dbReference type="AlphaFoldDB" id="A0A438I354"/>
<proteinExistence type="inferred from homology"/>
<dbReference type="GO" id="GO:0005741">
    <property type="term" value="C:mitochondrial outer membrane"/>
    <property type="evidence" value="ECO:0007669"/>
    <property type="project" value="InterPro"/>
</dbReference>
<reference evidence="3 4" key="1">
    <citation type="journal article" date="2018" name="PLoS Genet.">
        <title>Population sequencing reveals clonal diversity and ancestral inbreeding in the grapevine cultivar Chardonnay.</title>
        <authorList>
            <person name="Roach M.J."/>
            <person name="Johnson D.L."/>
            <person name="Bohlmann J."/>
            <person name="van Vuuren H.J."/>
            <person name="Jones S.J."/>
            <person name="Pretorius I.S."/>
            <person name="Schmidt S.A."/>
            <person name="Borneman A.R."/>
        </authorList>
    </citation>
    <scope>NUCLEOTIDE SEQUENCE [LARGE SCALE GENOMIC DNA]</scope>
    <source>
        <strain evidence="4">cv. Chardonnay</strain>
        <strain evidence="3">I10V1</strain>
        <tissue evidence="3">Leaf</tissue>
    </source>
</reference>
<dbReference type="GO" id="GO:0008308">
    <property type="term" value="F:voltage-gated monoatomic anion channel activity"/>
    <property type="evidence" value="ECO:0007669"/>
    <property type="project" value="InterPro"/>
</dbReference>
<dbReference type="EMBL" id="QGNW01000148">
    <property type="protein sequence ID" value="RVW91148.1"/>
    <property type="molecule type" value="Genomic_DNA"/>
</dbReference>
<dbReference type="Proteomes" id="UP000288805">
    <property type="component" value="Unassembled WGS sequence"/>
</dbReference>
<dbReference type="PANTHER" id="PTHR11743:SF78">
    <property type="entry name" value="MITOCHONDRIAL OUTER MEMBRANE PROTEIN PORIN OF 36 KDA-LIKE"/>
    <property type="match status" value="1"/>
</dbReference>
<evidence type="ECO:0000313" key="2">
    <source>
        <dbReference type="EMBL" id="RVW35529.1"/>
    </source>
</evidence>
<dbReference type="InterPro" id="IPR027246">
    <property type="entry name" value="Porin_Euk/Tom40"/>
</dbReference>
<dbReference type="PANTHER" id="PTHR11743">
    <property type="entry name" value="VOLTAGE-DEPENDENT ANION-SELECTIVE CHANNEL"/>
    <property type="match status" value="1"/>
</dbReference>
<dbReference type="Gene3D" id="2.40.160.10">
    <property type="entry name" value="Porin"/>
    <property type="match status" value="1"/>
</dbReference>